<organism evidence="1 2">
    <name type="scientific">Slackia exigua (strain ATCC 700122 / DSM 15923 / CIP 105133 / JCM 11022 / KCTC 5966 / S-7)</name>
    <dbReference type="NCBI Taxonomy" id="649764"/>
    <lineage>
        <taxon>Bacteria</taxon>
        <taxon>Bacillati</taxon>
        <taxon>Actinomycetota</taxon>
        <taxon>Coriobacteriia</taxon>
        <taxon>Eggerthellales</taxon>
        <taxon>Eggerthellaceae</taxon>
        <taxon>Slackia</taxon>
    </lineage>
</organism>
<sequence length="72" mass="8053">MHAAETVFRAHSRHAHDGAPLSLFLSRTAKNRAECCSLPLILSSFSGDFFSSAAFPHRMMIRIDRPNAIVQR</sequence>
<dbReference type="HOGENOM" id="CLU_2720195_0_0_11"/>
<evidence type="ECO:0000313" key="2">
    <source>
        <dbReference type="Proteomes" id="UP000006001"/>
    </source>
</evidence>
<dbReference type="EMBL" id="ACUX02000016">
    <property type="protein sequence ID" value="EEZ60684.1"/>
    <property type="molecule type" value="Genomic_DNA"/>
</dbReference>
<proteinExistence type="predicted"/>
<evidence type="ECO:0000313" key="1">
    <source>
        <dbReference type="EMBL" id="EEZ60684.1"/>
    </source>
</evidence>
<dbReference type="Proteomes" id="UP000006001">
    <property type="component" value="Unassembled WGS sequence"/>
</dbReference>
<accession>D0WI18</accession>
<dbReference type="AlphaFoldDB" id="D0WI18"/>
<keyword evidence="2" id="KW-1185">Reference proteome</keyword>
<gene>
    <name evidence="1" type="ORF">HMPREF0762_01489</name>
</gene>
<dbReference type="STRING" id="649764.HMPREF0762_01489"/>
<comment type="caution">
    <text evidence="1">The sequence shown here is derived from an EMBL/GenBank/DDBJ whole genome shotgun (WGS) entry which is preliminary data.</text>
</comment>
<name>D0WI18_SLAES</name>
<reference evidence="1" key="1">
    <citation type="submission" date="2009-10" db="EMBL/GenBank/DDBJ databases">
        <authorList>
            <person name="Weinstock G."/>
            <person name="Sodergren E."/>
            <person name="Clifton S."/>
            <person name="Fulton L."/>
            <person name="Fulton B."/>
            <person name="Courtney L."/>
            <person name="Fronick C."/>
            <person name="Harrison M."/>
            <person name="Strong C."/>
            <person name="Farmer C."/>
            <person name="Delahaunty K."/>
            <person name="Markovic C."/>
            <person name="Hall O."/>
            <person name="Minx P."/>
            <person name="Tomlinson C."/>
            <person name="Mitreva M."/>
            <person name="Nelson J."/>
            <person name="Hou S."/>
            <person name="Wollam A."/>
            <person name="Pepin K.H."/>
            <person name="Johnson M."/>
            <person name="Bhonagiri V."/>
            <person name="Nash W.E."/>
            <person name="Warren W."/>
            <person name="Chinwalla A."/>
            <person name="Mardis E.R."/>
            <person name="Wilson R.K."/>
        </authorList>
    </citation>
    <scope>NUCLEOTIDE SEQUENCE [LARGE SCALE GENOMIC DNA]</scope>
    <source>
        <strain evidence="1">ATCC 700122</strain>
    </source>
</reference>
<protein>
    <submittedName>
        <fullName evidence="1">Uncharacterized protein</fullName>
    </submittedName>
</protein>